<dbReference type="Proteomes" id="UP000183126">
    <property type="component" value="Chromosome I"/>
</dbReference>
<proteinExistence type="predicted"/>
<evidence type="ECO:0000313" key="2">
    <source>
        <dbReference type="Proteomes" id="UP000183126"/>
    </source>
</evidence>
<gene>
    <name evidence="1" type="ORF">SAMN04490205_4421</name>
</gene>
<reference evidence="1 2" key="1">
    <citation type="submission" date="2016-10" db="EMBL/GenBank/DDBJ databases">
        <authorList>
            <person name="Varghese N."/>
            <person name="Submissions S."/>
        </authorList>
    </citation>
    <scope>NUCLEOTIDE SEQUENCE [LARGE SCALE GENOMIC DNA]</scope>
    <source>
        <strain evidence="1 2">BS3111</strain>
    </source>
</reference>
<dbReference type="EMBL" id="LT629760">
    <property type="protein sequence ID" value="SDT01199.1"/>
    <property type="molecule type" value="Genomic_DNA"/>
</dbReference>
<evidence type="ECO:0000313" key="1">
    <source>
        <dbReference type="EMBL" id="SDT01199.1"/>
    </source>
</evidence>
<evidence type="ECO:0008006" key="3">
    <source>
        <dbReference type="Google" id="ProtNLM"/>
    </source>
</evidence>
<protein>
    <recommendedName>
        <fullName evidence="3">Type III secretion effector protein</fullName>
    </recommendedName>
</protein>
<accession>A0ABY0UPW6</accession>
<sequence>MFMSSAYNNRLMMFSLGGKNPARISKMPESINNQPAASHNVNPLPQFSALSEIGHHLTAQEKDPELAALLKMYDALVSALNKWMARDKTLPSPLPLMDVAPAPRAEPVSTDNVWRSRLAPFMERSNLAATRTHFDGELTEMFADEHYEPLTNFLSTTPKGQKPDDIVNGLRASYENYPYLGSSGREEHIGAIKVAMMTCGQSPASVFEDVVETGDGYSITMRDGVELTISIEELNLAFRAAKFSGGDEGMVKDACFLFAVMNKRKSLEQDAQKASDPFMKLYGEDSAYHAHRTYPGVLASAGEGIDGDSALYLLGLKEHIRVVDAQTLGSRAGVPVKSGGSHKNGVIIDGVMEGQLYNRPVSPSLKVVVLADWPRRSQN</sequence>
<keyword evidence="2" id="KW-1185">Reference proteome</keyword>
<organism evidence="1 2">
    <name type="scientific">Pseudomonas trivialis</name>
    <dbReference type="NCBI Taxonomy" id="200450"/>
    <lineage>
        <taxon>Bacteria</taxon>
        <taxon>Pseudomonadati</taxon>
        <taxon>Pseudomonadota</taxon>
        <taxon>Gammaproteobacteria</taxon>
        <taxon>Pseudomonadales</taxon>
        <taxon>Pseudomonadaceae</taxon>
        <taxon>Pseudomonas</taxon>
    </lineage>
</organism>
<name>A0ABY0UPW6_9PSED</name>